<evidence type="ECO:0000313" key="4">
    <source>
        <dbReference type="Proteomes" id="UP000441162"/>
    </source>
</evidence>
<gene>
    <name evidence="3" type="ORF">F2Y51_20570</name>
    <name evidence="2" type="ORF">F2Y58_20845</name>
</gene>
<name>A0A4Q5HNM8_9BACT</name>
<dbReference type="Proteomes" id="UP000441162">
    <property type="component" value="Unassembled WGS sequence"/>
</dbReference>
<dbReference type="EMBL" id="VVZA01000028">
    <property type="protein sequence ID" value="KAA5401844.1"/>
    <property type="molecule type" value="Genomic_DNA"/>
</dbReference>
<accession>A0A4Q5HNM8</accession>
<reference evidence="4 5" key="1">
    <citation type="journal article" date="2019" name="Nat. Med.">
        <title>A library of human gut bacterial isolates paired with longitudinal multiomics data enables mechanistic microbiome research.</title>
        <authorList>
            <person name="Poyet M."/>
            <person name="Groussin M."/>
            <person name="Gibbons S.M."/>
            <person name="Avila-Pacheco J."/>
            <person name="Jiang X."/>
            <person name="Kearney S.M."/>
            <person name="Perrotta A.R."/>
            <person name="Berdy B."/>
            <person name="Zhao S."/>
            <person name="Lieberman T.D."/>
            <person name="Swanson P.K."/>
            <person name="Smith M."/>
            <person name="Roesemann S."/>
            <person name="Alexander J.E."/>
            <person name="Rich S.A."/>
            <person name="Livny J."/>
            <person name="Vlamakis H."/>
            <person name="Clish C."/>
            <person name="Bullock K."/>
            <person name="Deik A."/>
            <person name="Scott J."/>
            <person name="Pierce K.A."/>
            <person name="Xavier R.J."/>
            <person name="Alm E.J."/>
        </authorList>
    </citation>
    <scope>NUCLEOTIDE SEQUENCE [LARGE SCALE GENOMIC DNA]</scope>
    <source>
        <strain evidence="2 5">BIOML-A1</strain>
        <strain evidence="3 4">BIOML-A4</strain>
    </source>
</reference>
<comment type="caution">
    <text evidence="2">The sequence shown here is derived from an EMBL/GenBank/DDBJ whole genome shotgun (WGS) entry which is preliminary data.</text>
</comment>
<evidence type="ECO:0000313" key="5">
    <source>
        <dbReference type="Proteomes" id="UP000481616"/>
    </source>
</evidence>
<proteinExistence type="predicted"/>
<evidence type="ECO:0000313" key="2">
    <source>
        <dbReference type="EMBL" id="KAA5393084.1"/>
    </source>
</evidence>
<sequence length="120" mass="13539">MAKNSRPEIDNPLANMGLDDIVRGITTPGKDKEPVVDANGDPAAERETKRRKRGKKAFEENLAKYTGISEQGFAIWLPKEVKKRLELIRLNAHRNIPLRSLAAAIIMTYIEENEESLNEL</sequence>
<dbReference type="Proteomes" id="UP000481616">
    <property type="component" value="Unassembled WGS sequence"/>
</dbReference>
<dbReference type="AlphaFoldDB" id="A0A4Q5HNM8"/>
<evidence type="ECO:0000256" key="1">
    <source>
        <dbReference type="SAM" id="MobiDB-lite"/>
    </source>
</evidence>
<organism evidence="2 5">
    <name type="scientific">Phocaeicola dorei</name>
    <dbReference type="NCBI Taxonomy" id="357276"/>
    <lineage>
        <taxon>Bacteria</taxon>
        <taxon>Pseudomonadati</taxon>
        <taxon>Bacteroidota</taxon>
        <taxon>Bacteroidia</taxon>
        <taxon>Bacteroidales</taxon>
        <taxon>Bacteroidaceae</taxon>
        <taxon>Phocaeicola</taxon>
    </lineage>
</organism>
<evidence type="ECO:0008006" key="6">
    <source>
        <dbReference type="Google" id="ProtNLM"/>
    </source>
</evidence>
<feature type="region of interest" description="Disordered" evidence="1">
    <location>
        <begin position="22"/>
        <end position="55"/>
    </location>
</feature>
<protein>
    <recommendedName>
        <fullName evidence="6">DUF3408 domain-containing protein</fullName>
    </recommendedName>
</protein>
<dbReference type="EMBL" id="VVYY01000027">
    <property type="protein sequence ID" value="KAA5393084.1"/>
    <property type="molecule type" value="Genomic_DNA"/>
</dbReference>
<dbReference type="RefSeq" id="WP_013616438.1">
    <property type="nucleotide sequence ID" value="NZ_JADNBX010000001.1"/>
</dbReference>
<evidence type="ECO:0000313" key="3">
    <source>
        <dbReference type="EMBL" id="KAA5401844.1"/>
    </source>
</evidence>